<dbReference type="Proteomes" id="UP000789375">
    <property type="component" value="Unassembled WGS sequence"/>
</dbReference>
<keyword evidence="2" id="KW-1185">Reference proteome</keyword>
<organism evidence="1 2">
    <name type="scientific">Funneliformis mosseae</name>
    <name type="common">Endomycorrhizal fungus</name>
    <name type="synonym">Glomus mosseae</name>
    <dbReference type="NCBI Taxonomy" id="27381"/>
    <lineage>
        <taxon>Eukaryota</taxon>
        <taxon>Fungi</taxon>
        <taxon>Fungi incertae sedis</taxon>
        <taxon>Mucoromycota</taxon>
        <taxon>Glomeromycotina</taxon>
        <taxon>Glomeromycetes</taxon>
        <taxon>Glomerales</taxon>
        <taxon>Glomeraceae</taxon>
        <taxon>Funneliformis</taxon>
    </lineage>
</organism>
<dbReference type="AlphaFoldDB" id="A0A9N8VC64"/>
<evidence type="ECO:0000313" key="2">
    <source>
        <dbReference type="Proteomes" id="UP000789375"/>
    </source>
</evidence>
<protein>
    <submittedName>
        <fullName evidence="1">5708_t:CDS:1</fullName>
    </submittedName>
</protein>
<proteinExistence type="predicted"/>
<accession>A0A9N8VC64</accession>
<evidence type="ECO:0000313" key="1">
    <source>
        <dbReference type="EMBL" id="CAG8447991.1"/>
    </source>
</evidence>
<sequence length="60" mass="6991">MDILSETREISDNNSVFSDNSHNIEINELKMLISQLLNSNLNAYKYLHIENEISKGAYRF</sequence>
<reference evidence="1" key="1">
    <citation type="submission" date="2021-06" db="EMBL/GenBank/DDBJ databases">
        <authorList>
            <person name="Kallberg Y."/>
            <person name="Tangrot J."/>
            <person name="Rosling A."/>
        </authorList>
    </citation>
    <scope>NUCLEOTIDE SEQUENCE</scope>
    <source>
        <strain evidence="1">87-6 pot B 2015</strain>
    </source>
</reference>
<name>A0A9N8VC64_FUNMO</name>
<gene>
    <name evidence="1" type="ORF">FMOSSE_LOCUS1313</name>
</gene>
<comment type="caution">
    <text evidence="1">The sequence shown here is derived from an EMBL/GenBank/DDBJ whole genome shotgun (WGS) entry which is preliminary data.</text>
</comment>
<dbReference type="EMBL" id="CAJVPP010000149">
    <property type="protein sequence ID" value="CAG8447991.1"/>
    <property type="molecule type" value="Genomic_DNA"/>
</dbReference>